<dbReference type="Proteomes" id="UP000294933">
    <property type="component" value="Unassembled WGS sequence"/>
</dbReference>
<organism evidence="2 3">
    <name type="scientific">Rickenella mellea</name>
    <dbReference type="NCBI Taxonomy" id="50990"/>
    <lineage>
        <taxon>Eukaryota</taxon>
        <taxon>Fungi</taxon>
        <taxon>Dikarya</taxon>
        <taxon>Basidiomycota</taxon>
        <taxon>Agaricomycotina</taxon>
        <taxon>Agaricomycetes</taxon>
        <taxon>Hymenochaetales</taxon>
        <taxon>Rickenellaceae</taxon>
        <taxon>Rickenella</taxon>
    </lineage>
</organism>
<sequence length="286" mass="32492">MAEMEADNEDWHPSYSSSNTDLVLISDDGIKFRVHSIVLAPASKFFRDMFRMPRPAMENNDDALPMGESSEIVKTILDIIYPHDVEPVLPSTTFAFVRRLLSAAERFELMRVNHYVRLITLKEPFVSRPLEVYALACTFGWAEEVRTQSLRSLNVDLSSPDLADILKSIDSASLYNLFQLRWKRKGKVLLKIDEYEDANGWICDCQFNTGTSMAAFDHLRALICEEMDKCPDGSSLQSARFWNQAGPMALWDSRCSACDVPVLDESNVKGFINQALDKIVKEDMKC</sequence>
<reference evidence="2 3" key="1">
    <citation type="submission" date="2018-06" db="EMBL/GenBank/DDBJ databases">
        <title>A transcriptomic atlas of mushroom development highlights an independent origin of complex multicellularity.</title>
        <authorList>
            <consortium name="DOE Joint Genome Institute"/>
            <person name="Krizsan K."/>
            <person name="Almasi E."/>
            <person name="Merenyi Z."/>
            <person name="Sahu N."/>
            <person name="Viragh M."/>
            <person name="Koszo T."/>
            <person name="Mondo S."/>
            <person name="Kiss B."/>
            <person name="Balint B."/>
            <person name="Kues U."/>
            <person name="Barry K."/>
            <person name="Hegedus J.C."/>
            <person name="Henrissat B."/>
            <person name="Johnson J."/>
            <person name="Lipzen A."/>
            <person name="Ohm R."/>
            <person name="Nagy I."/>
            <person name="Pangilinan J."/>
            <person name="Yan J."/>
            <person name="Xiong Y."/>
            <person name="Grigoriev I.V."/>
            <person name="Hibbett D.S."/>
            <person name="Nagy L.G."/>
        </authorList>
    </citation>
    <scope>NUCLEOTIDE SEQUENCE [LARGE SCALE GENOMIC DNA]</scope>
    <source>
        <strain evidence="2 3">SZMC22713</strain>
    </source>
</reference>
<dbReference type="AlphaFoldDB" id="A0A4Y7QHP0"/>
<proteinExistence type="predicted"/>
<dbReference type="PROSITE" id="PS50097">
    <property type="entry name" value="BTB"/>
    <property type="match status" value="1"/>
</dbReference>
<gene>
    <name evidence="2" type="ORF">BD410DRAFT_783711</name>
</gene>
<dbReference type="SMART" id="SM00225">
    <property type="entry name" value="BTB"/>
    <property type="match status" value="1"/>
</dbReference>
<dbReference type="InterPro" id="IPR011333">
    <property type="entry name" value="SKP1/BTB/POZ_sf"/>
</dbReference>
<dbReference type="Pfam" id="PF00651">
    <property type="entry name" value="BTB"/>
    <property type="match status" value="1"/>
</dbReference>
<dbReference type="STRING" id="50990.A0A4Y7QHP0"/>
<name>A0A4Y7QHP0_9AGAM</name>
<dbReference type="InterPro" id="IPR000210">
    <property type="entry name" value="BTB/POZ_dom"/>
</dbReference>
<accession>A0A4Y7QHP0</accession>
<dbReference type="SUPFAM" id="SSF54695">
    <property type="entry name" value="POZ domain"/>
    <property type="match status" value="1"/>
</dbReference>
<evidence type="ECO:0000313" key="3">
    <source>
        <dbReference type="Proteomes" id="UP000294933"/>
    </source>
</evidence>
<dbReference type="Gene3D" id="3.30.710.10">
    <property type="entry name" value="Potassium Channel Kv1.1, Chain A"/>
    <property type="match status" value="1"/>
</dbReference>
<dbReference type="CDD" id="cd18186">
    <property type="entry name" value="BTB_POZ_ZBTB_KLHL-like"/>
    <property type="match status" value="1"/>
</dbReference>
<evidence type="ECO:0000313" key="2">
    <source>
        <dbReference type="EMBL" id="TDL26622.1"/>
    </source>
</evidence>
<dbReference type="VEuPathDB" id="FungiDB:BD410DRAFT_783711"/>
<protein>
    <recommendedName>
        <fullName evidence="1">BTB domain-containing protein</fullName>
    </recommendedName>
</protein>
<keyword evidence="3" id="KW-1185">Reference proteome</keyword>
<dbReference type="OrthoDB" id="3238622at2759"/>
<dbReference type="EMBL" id="ML170161">
    <property type="protein sequence ID" value="TDL26622.1"/>
    <property type="molecule type" value="Genomic_DNA"/>
</dbReference>
<feature type="domain" description="BTB" evidence="1">
    <location>
        <begin position="20"/>
        <end position="86"/>
    </location>
</feature>
<evidence type="ECO:0000259" key="1">
    <source>
        <dbReference type="PROSITE" id="PS50097"/>
    </source>
</evidence>